<gene>
    <name evidence="2" type="ORF">D915_003131</name>
</gene>
<feature type="compositionally biased region" description="Basic and acidic residues" evidence="1">
    <location>
        <begin position="169"/>
        <end position="181"/>
    </location>
</feature>
<feature type="compositionally biased region" description="Polar residues" evidence="1">
    <location>
        <begin position="182"/>
        <end position="193"/>
    </location>
</feature>
<evidence type="ECO:0000256" key="1">
    <source>
        <dbReference type="SAM" id="MobiDB-lite"/>
    </source>
</evidence>
<dbReference type="InterPro" id="IPR042505">
    <property type="entry name" value="DYNC2I1"/>
</dbReference>
<dbReference type="Proteomes" id="UP000230066">
    <property type="component" value="Unassembled WGS sequence"/>
</dbReference>
<feature type="compositionally biased region" description="Basic and acidic residues" evidence="1">
    <location>
        <begin position="194"/>
        <end position="204"/>
    </location>
</feature>
<proteinExistence type="predicted"/>
<feature type="region of interest" description="Disordered" evidence="1">
    <location>
        <begin position="1"/>
        <end position="260"/>
    </location>
</feature>
<dbReference type="EMBL" id="JXXN02000858">
    <property type="protein sequence ID" value="THD26118.1"/>
    <property type="molecule type" value="Genomic_DNA"/>
</dbReference>
<dbReference type="SUPFAM" id="SSF50978">
    <property type="entry name" value="WD40 repeat-like"/>
    <property type="match status" value="1"/>
</dbReference>
<dbReference type="Gene3D" id="2.130.10.10">
    <property type="entry name" value="YVTN repeat-like/Quinoprotein amine dehydrogenase"/>
    <property type="match status" value="1"/>
</dbReference>
<dbReference type="PANTHER" id="PTHR16022:SF0">
    <property type="entry name" value="CYTOPLASMIC DYNEIN 2 INTERMEDIATE CHAIN 1"/>
    <property type="match status" value="1"/>
</dbReference>
<feature type="compositionally biased region" description="Basic and acidic residues" evidence="1">
    <location>
        <begin position="13"/>
        <end position="33"/>
    </location>
</feature>
<dbReference type="GO" id="GO:0005868">
    <property type="term" value="C:cytoplasmic dynein complex"/>
    <property type="evidence" value="ECO:0007669"/>
    <property type="project" value="InterPro"/>
</dbReference>
<keyword evidence="3" id="KW-1185">Reference proteome</keyword>
<sequence>MSVPKKHASKGLRKPDNSTNRDRQQENTTEVRNKYKAGNASVTTRKRFMGPAGHEAGDSWETSNSVSRLKESLSIASKLDVNAATKIGSKSAKRSDPVLHTNRSTRKHHTVDSGKNKTDSVSISEQRREMPHNQFGVPGENVAAQWAENATKITKKHSDTKSNSLYVPKESRSQDRERSDVHVSSSAQKPNETINRRPPEKGDSKFVSSSSNKSKEYEETTKEMRLPKASIENNNKDNVHNREEATDERHINSPLSKDRSDIDEYMSDFDDAASDWSSAANSVTNTPSKETVSVSYPCNTIQKGRKPSVTSAAPQLIDFNRSLTIHKRGIYQRLQQRATDLRRLIELELDSCLSLFELKPLDEYSNYMLRFGKANRCQAQTQTQEDAIDKDVQTALIEYCPGGGVWTQWPPLDRGECSGRPRNSRVMGSLSTSCLQSHVDSISETYMDDVLKDFIGVFETKSSLKGSKRGVHLLPNSIISQINIMLTILKEEQVPELVESLQDRHIVPDEADFIQPLPQCNDESSENEATAPQPSLHGDSGCVACAFAPFNGDALLTIHCPTTILMPNPLDDLTGFVYPAGEIIFVWSISSGSGAPKHQLYCPGLSETGFCGANITRAVFSPDVDASMVIGGLADGSLCIWDLRNSSYGLCSMQILAPPPSASDSSSYTRTVYAKAPIYSTSGVDIQQITPSHATNFGSESHSAIGSSAQLQQSNHIRKPCTRSQNKRHSVPIVDVQLAHSANRPETAASSFQCVVLDQSGELSLWMVLRPSRSKTQNIYETLAGSQTDLGLRPAEYVVQMICLAYIAPTLSMLSPVYCSFSTINGQSTLNPDKLRDIQEECGSLMRTKPKINATTLGLSSRGYFLLGFSSGLIMKLARSLNQLVYPRQFQQPSNRATVRCIAVHPITEFEVFLAGYADGFIRLYHFGRPNPLYEWNLSENRNCQLSAVKLIWSHNRPAVFFCLDSSGRVSSFDMIEGMSHLRDSTIQSDSSQYGSPIQNPGMSIHVPAVKTGSNRVNDFALSRGVLVSSNGRPQIISAFALIYPEAVKIHWLDQQWSQMIENELPRTTDLLHHLFEDS</sequence>
<dbReference type="GO" id="GO:0005929">
    <property type="term" value="C:cilium"/>
    <property type="evidence" value="ECO:0007669"/>
    <property type="project" value="GOC"/>
</dbReference>
<dbReference type="AlphaFoldDB" id="A0A4E0RV55"/>
<accession>A0A4E0RV55</accession>
<reference evidence="2" key="1">
    <citation type="submission" date="2019-03" db="EMBL/GenBank/DDBJ databases">
        <title>Improved annotation for the trematode Fasciola hepatica.</title>
        <authorList>
            <person name="Choi Y.-J."/>
            <person name="Martin J."/>
            <person name="Mitreva M."/>
        </authorList>
    </citation>
    <scope>NUCLEOTIDE SEQUENCE [LARGE SCALE GENOMIC DNA]</scope>
</reference>
<evidence type="ECO:0008006" key="4">
    <source>
        <dbReference type="Google" id="ProtNLM"/>
    </source>
</evidence>
<protein>
    <recommendedName>
        <fullName evidence="4">WD repeat-containing protein 60</fullName>
    </recommendedName>
</protein>
<dbReference type="PANTHER" id="PTHR16022">
    <property type="entry name" value="WD REPEAT DOMAIN 60"/>
    <property type="match status" value="1"/>
</dbReference>
<name>A0A4E0RV55_FASHE</name>
<dbReference type="GO" id="GO:0042073">
    <property type="term" value="P:intraciliary transport"/>
    <property type="evidence" value="ECO:0007669"/>
    <property type="project" value="InterPro"/>
</dbReference>
<feature type="compositionally biased region" description="Basic and acidic residues" evidence="1">
    <location>
        <begin position="213"/>
        <end position="226"/>
    </location>
</feature>
<evidence type="ECO:0000313" key="2">
    <source>
        <dbReference type="EMBL" id="THD26118.1"/>
    </source>
</evidence>
<dbReference type="InterPro" id="IPR036322">
    <property type="entry name" value="WD40_repeat_dom_sf"/>
</dbReference>
<feature type="compositionally biased region" description="Basic residues" evidence="1">
    <location>
        <begin position="1"/>
        <end position="12"/>
    </location>
</feature>
<feature type="compositionally biased region" description="Basic and acidic residues" evidence="1">
    <location>
        <begin position="234"/>
        <end position="260"/>
    </location>
</feature>
<dbReference type="GO" id="GO:0045503">
    <property type="term" value="F:dynein light chain binding"/>
    <property type="evidence" value="ECO:0007669"/>
    <property type="project" value="InterPro"/>
</dbReference>
<organism evidence="2 3">
    <name type="scientific">Fasciola hepatica</name>
    <name type="common">Liver fluke</name>
    <dbReference type="NCBI Taxonomy" id="6192"/>
    <lineage>
        <taxon>Eukaryota</taxon>
        <taxon>Metazoa</taxon>
        <taxon>Spiralia</taxon>
        <taxon>Lophotrochozoa</taxon>
        <taxon>Platyhelminthes</taxon>
        <taxon>Trematoda</taxon>
        <taxon>Digenea</taxon>
        <taxon>Plagiorchiida</taxon>
        <taxon>Echinostomata</taxon>
        <taxon>Echinostomatoidea</taxon>
        <taxon>Fasciolidae</taxon>
        <taxon>Fasciola</taxon>
    </lineage>
</organism>
<comment type="caution">
    <text evidence="2">The sequence shown here is derived from an EMBL/GenBank/DDBJ whole genome shotgun (WGS) entry which is preliminary data.</text>
</comment>
<evidence type="ECO:0000313" key="3">
    <source>
        <dbReference type="Proteomes" id="UP000230066"/>
    </source>
</evidence>
<dbReference type="GO" id="GO:0045504">
    <property type="term" value="F:dynein heavy chain binding"/>
    <property type="evidence" value="ECO:0007669"/>
    <property type="project" value="InterPro"/>
</dbReference>
<dbReference type="InterPro" id="IPR015943">
    <property type="entry name" value="WD40/YVTN_repeat-like_dom_sf"/>
</dbReference>